<organism evidence="4 5">
    <name type="scientific">Actinacidiphila paucisporea</name>
    <dbReference type="NCBI Taxonomy" id="310782"/>
    <lineage>
        <taxon>Bacteria</taxon>
        <taxon>Bacillati</taxon>
        <taxon>Actinomycetota</taxon>
        <taxon>Actinomycetes</taxon>
        <taxon>Kitasatosporales</taxon>
        <taxon>Streptomycetaceae</taxon>
        <taxon>Actinacidiphila</taxon>
    </lineage>
</organism>
<gene>
    <name evidence="4" type="ORF">SAMN05216499_10348</name>
</gene>
<accession>A0A1M6YME0</accession>
<dbReference type="STRING" id="310782.SAMN05216499_10348"/>
<feature type="domain" description="DUF7617" evidence="3">
    <location>
        <begin position="724"/>
        <end position="848"/>
    </location>
</feature>
<feature type="region of interest" description="Disordered" evidence="1">
    <location>
        <begin position="45"/>
        <end position="70"/>
    </location>
</feature>
<feature type="signal peptide" evidence="2">
    <location>
        <begin position="1"/>
        <end position="46"/>
    </location>
</feature>
<evidence type="ECO:0000313" key="4">
    <source>
        <dbReference type="EMBL" id="SHL19464.1"/>
    </source>
</evidence>
<evidence type="ECO:0000259" key="3">
    <source>
        <dbReference type="Pfam" id="PF24593"/>
    </source>
</evidence>
<evidence type="ECO:0000313" key="5">
    <source>
        <dbReference type="Proteomes" id="UP000184111"/>
    </source>
</evidence>
<dbReference type="AlphaFoldDB" id="A0A1M6YME0"/>
<proteinExistence type="predicted"/>
<dbReference type="RefSeq" id="WP_159450234.1">
    <property type="nucleotide sequence ID" value="NZ_FRBI01000003.1"/>
</dbReference>
<protein>
    <submittedName>
        <fullName evidence="4">Conserved repeat domain-containing protein</fullName>
    </submittedName>
</protein>
<keyword evidence="2" id="KW-0732">Signal</keyword>
<dbReference type="Proteomes" id="UP000184111">
    <property type="component" value="Unassembled WGS sequence"/>
</dbReference>
<dbReference type="EMBL" id="FRBI01000003">
    <property type="protein sequence ID" value="SHL19464.1"/>
    <property type="molecule type" value="Genomic_DNA"/>
</dbReference>
<keyword evidence="5" id="KW-1185">Reference proteome</keyword>
<feature type="chain" id="PRO_5039561776" evidence="2">
    <location>
        <begin position="47"/>
        <end position="862"/>
    </location>
</feature>
<sequence>MLRLLPSRSAQDPPTRRPRRLAARAAVAISAALLATAAGSLSPVMAQGAQGPGSQSPATHPPGGGSGPLVKTVQNVTTPGTTQAQHSDTLNWAVTYHNTSTTGAPAATTITDPISNAGAGQTYVPGSLHVPPGWTPEWSTDGSTFTGTDQGAATTVVRGTDPAAIGAGTNVSGDLLPPVQAAPRSTGGDGFAPILFRAPSGDVEAWNIYHHSGPTVRLVVCNDLSSGQPCPGGPWPRPLNTTPGQLGSGATSDVYTTLTPQYVRDPGRPGVVYYPAVAAGSVGAGCLDLGARANCGFFPLAAASGSPSSANGLAGLVAQGGRLYGVASTGQVLCLDIASRTPCAGQPFAAIVPANHDLPGSTYALYQGSLAVADGRIYASSAPMAGGSTAPGRPALGCFDPATGATCAGWTTPHPAGPDANAYTYNAFVAYDTAGHPTGVCTADSTGGSPSTSCYALDGGPLAAPPTGLDALPGGALVFNPEVVNAGGDNRSYFPVWGGPLPGDTVCYSWTHAQPCAGFPAVAGHPAVNSGATRDYGYAYDATTRCLIGLGDAGILFSMDPATGGSPCLHTGVSVTLTPADFYCDGGTGHTAAYTEARLTGLDLAHTDPAATTVSVTDPDGTVIATPALSPSGTVDLSGISAAGHPSITVTVQFSLTDTSDFGNGHNPSLTVSFQGDDPQLCLRTVVTADCATSQVADTATGSDATGALTSNTVTVPVQPGAACQPHVSVNKEICAGSSHACGPGGAGPWVKSSPVGLLQVLGTAYWRITVTNAGPVDATDVTVNDPTTPSCSHAAGTFTLASGTSRQVYCSSFLLALPLKNTATASFVALNSPYGTHPTTTDPSSAVACSLLCILLPAEHH</sequence>
<name>A0A1M6YME0_9ACTN</name>
<dbReference type="OrthoDB" id="3305528at2"/>
<reference evidence="4 5" key="1">
    <citation type="submission" date="2016-11" db="EMBL/GenBank/DDBJ databases">
        <authorList>
            <person name="Jaros S."/>
            <person name="Januszkiewicz K."/>
            <person name="Wedrychowicz H."/>
        </authorList>
    </citation>
    <scope>NUCLEOTIDE SEQUENCE [LARGE SCALE GENOMIC DNA]</scope>
    <source>
        <strain evidence="4 5">CGMCC 4.2025</strain>
    </source>
</reference>
<evidence type="ECO:0000256" key="2">
    <source>
        <dbReference type="SAM" id="SignalP"/>
    </source>
</evidence>
<evidence type="ECO:0000256" key="1">
    <source>
        <dbReference type="SAM" id="MobiDB-lite"/>
    </source>
</evidence>
<dbReference type="InterPro" id="IPR055388">
    <property type="entry name" value="DUF7617"/>
</dbReference>
<dbReference type="Pfam" id="PF24593">
    <property type="entry name" value="DUF7617"/>
    <property type="match status" value="1"/>
</dbReference>